<dbReference type="PANTHER" id="PTHR30146:SF148">
    <property type="entry name" value="HTH-TYPE TRANSCRIPTIONAL REPRESSOR PURR-RELATED"/>
    <property type="match status" value="1"/>
</dbReference>
<gene>
    <name evidence="6" type="ORF">GCM10022200_26100</name>
</gene>
<protein>
    <submittedName>
        <fullName evidence="6">LacI family DNA-binding transcriptional regulator</fullName>
    </submittedName>
</protein>
<dbReference type="InterPro" id="IPR028082">
    <property type="entry name" value="Peripla_BP_I"/>
</dbReference>
<dbReference type="GO" id="GO:0003677">
    <property type="term" value="F:DNA binding"/>
    <property type="evidence" value="ECO:0007669"/>
    <property type="project" value="UniProtKB-KW"/>
</dbReference>
<organism evidence="6 7">
    <name type="scientific">Microbacterium awajiense</name>
    <dbReference type="NCBI Taxonomy" id="415214"/>
    <lineage>
        <taxon>Bacteria</taxon>
        <taxon>Bacillati</taxon>
        <taxon>Actinomycetota</taxon>
        <taxon>Actinomycetes</taxon>
        <taxon>Micrococcales</taxon>
        <taxon>Microbacteriaceae</taxon>
        <taxon>Microbacterium</taxon>
    </lineage>
</organism>
<reference evidence="7" key="1">
    <citation type="journal article" date="2019" name="Int. J. Syst. Evol. Microbiol.">
        <title>The Global Catalogue of Microorganisms (GCM) 10K type strain sequencing project: providing services to taxonomists for standard genome sequencing and annotation.</title>
        <authorList>
            <consortium name="The Broad Institute Genomics Platform"/>
            <consortium name="The Broad Institute Genome Sequencing Center for Infectious Disease"/>
            <person name="Wu L."/>
            <person name="Ma J."/>
        </authorList>
    </citation>
    <scope>NUCLEOTIDE SEQUENCE [LARGE SCALE GENOMIC DNA]</scope>
    <source>
        <strain evidence="7">JCM 16544</strain>
    </source>
</reference>
<evidence type="ECO:0000259" key="5">
    <source>
        <dbReference type="PROSITE" id="PS50932"/>
    </source>
</evidence>
<accession>A0ABP7AW14</accession>
<comment type="caution">
    <text evidence="6">The sequence shown here is derived from an EMBL/GenBank/DDBJ whole genome shotgun (WGS) entry which is preliminary data.</text>
</comment>
<evidence type="ECO:0000313" key="6">
    <source>
        <dbReference type="EMBL" id="GAA3641136.1"/>
    </source>
</evidence>
<name>A0ABP7AW14_9MICO</name>
<evidence type="ECO:0000313" key="7">
    <source>
        <dbReference type="Proteomes" id="UP001501697"/>
    </source>
</evidence>
<dbReference type="RefSeq" id="WP_344739284.1">
    <property type="nucleotide sequence ID" value="NZ_BAAAYU010000005.1"/>
</dbReference>
<dbReference type="SUPFAM" id="SSF47413">
    <property type="entry name" value="lambda repressor-like DNA-binding domains"/>
    <property type="match status" value="1"/>
</dbReference>
<keyword evidence="2" id="KW-0805">Transcription regulation</keyword>
<proteinExistence type="predicted"/>
<evidence type="ECO:0000256" key="4">
    <source>
        <dbReference type="ARBA" id="ARBA00023163"/>
    </source>
</evidence>
<keyword evidence="1" id="KW-0678">Repressor</keyword>
<dbReference type="Gene3D" id="1.10.260.40">
    <property type="entry name" value="lambda repressor-like DNA-binding domains"/>
    <property type="match status" value="1"/>
</dbReference>
<dbReference type="CDD" id="cd01392">
    <property type="entry name" value="HTH_LacI"/>
    <property type="match status" value="1"/>
</dbReference>
<dbReference type="InterPro" id="IPR000843">
    <property type="entry name" value="HTH_LacI"/>
</dbReference>
<sequence>MRRSAPGEVAAAPTMQDLATSLGVSVSTVSLALRGHSVISEATRARVVTKAEQLGYVYNRAAANLRTQRRHLVGLVVPDVANPVVADIALGLQSSVASEGLFVVSTSTLESVDAQHAVLRALTEDRAAGIVLIPALETKRQDLAIPASAAVPLVILNRSIEGATAPYVGAADEKIVDLALAHLFDHHHPQTVAYFGGIASASPYLARRTRFEQIISGREVTHLEPWSRPTAPTAEAGYRAFRELLTQGPPPDAVVCHSDSIAIGVLKALNEVDASPSECAVVGIDGLATSAMTTPGLTTIAIGTDELGRGAGAILLDAIAGEPARADDLSPVTPTLVVRQSCGCIGDPLVVPAEAGGHSQ</sequence>
<keyword evidence="3 6" id="KW-0238">DNA-binding</keyword>
<dbReference type="Pfam" id="PF00356">
    <property type="entry name" value="LacI"/>
    <property type="match status" value="1"/>
</dbReference>
<dbReference type="Pfam" id="PF13377">
    <property type="entry name" value="Peripla_BP_3"/>
    <property type="match status" value="1"/>
</dbReference>
<evidence type="ECO:0000256" key="3">
    <source>
        <dbReference type="ARBA" id="ARBA00023125"/>
    </source>
</evidence>
<keyword evidence="4" id="KW-0804">Transcription</keyword>
<dbReference type="InterPro" id="IPR010982">
    <property type="entry name" value="Lambda_DNA-bd_dom_sf"/>
</dbReference>
<dbReference type="Gene3D" id="3.40.50.2300">
    <property type="match status" value="2"/>
</dbReference>
<evidence type="ECO:0000256" key="2">
    <source>
        <dbReference type="ARBA" id="ARBA00023015"/>
    </source>
</evidence>
<dbReference type="InterPro" id="IPR046335">
    <property type="entry name" value="LacI/GalR-like_sensor"/>
</dbReference>
<feature type="domain" description="HTH lacI-type" evidence="5">
    <location>
        <begin position="13"/>
        <end position="67"/>
    </location>
</feature>
<dbReference type="SUPFAM" id="SSF53822">
    <property type="entry name" value="Periplasmic binding protein-like I"/>
    <property type="match status" value="1"/>
</dbReference>
<evidence type="ECO:0000256" key="1">
    <source>
        <dbReference type="ARBA" id="ARBA00022491"/>
    </source>
</evidence>
<dbReference type="EMBL" id="BAAAYU010000005">
    <property type="protein sequence ID" value="GAA3641136.1"/>
    <property type="molecule type" value="Genomic_DNA"/>
</dbReference>
<dbReference type="Proteomes" id="UP001501697">
    <property type="component" value="Unassembled WGS sequence"/>
</dbReference>
<keyword evidence="7" id="KW-1185">Reference proteome</keyword>
<dbReference type="PROSITE" id="PS50932">
    <property type="entry name" value="HTH_LACI_2"/>
    <property type="match status" value="1"/>
</dbReference>
<dbReference type="SMART" id="SM00354">
    <property type="entry name" value="HTH_LACI"/>
    <property type="match status" value="1"/>
</dbReference>
<dbReference type="PANTHER" id="PTHR30146">
    <property type="entry name" value="LACI-RELATED TRANSCRIPTIONAL REPRESSOR"/>
    <property type="match status" value="1"/>
</dbReference>